<proteinExistence type="predicted"/>
<feature type="transmembrane region" description="Helical" evidence="1">
    <location>
        <begin position="136"/>
        <end position="155"/>
    </location>
</feature>
<dbReference type="EnsemblMetazoa" id="GAUT021039-RA">
    <property type="protein sequence ID" value="GAUT021039-PA"/>
    <property type="gene ID" value="GAUT021039"/>
</dbReference>
<keyword evidence="1" id="KW-1133">Transmembrane helix</keyword>
<dbReference type="AlphaFoldDB" id="A0A1A9UZQ3"/>
<feature type="transmembrane region" description="Helical" evidence="1">
    <location>
        <begin position="161"/>
        <end position="186"/>
    </location>
</feature>
<name>A0A1A9UZQ3_GLOAU</name>
<evidence type="ECO:0000313" key="3">
    <source>
        <dbReference type="Proteomes" id="UP000078200"/>
    </source>
</evidence>
<keyword evidence="1" id="KW-0472">Membrane</keyword>
<accession>A0A1A9UZQ3</accession>
<evidence type="ECO:0000313" key="2">
    <source>
        <dbReference type="EnsemblMetazoa" id="GAUT021039-PA"/>
    </source>
</evidence>
<protein>
    <submittedName>
        <fullName evidence="2">Uncharacterized protein</fullName>
    </submittedName>
</protein>
<reference evidence="2" key="1">
    <citation type="submission" date="2020-05" db="UniProtKB">
        <authorList>
            <consortium name="EnsemblMetazoa"/>
        </authorList>
    </citation>
    <scope>IDENTIFICATION</scope>
    <source>
        <strain evidence="2">TTRI</strain>
    </source>
</reference>
<dbReference type="Proteomes" id="UP000078200">
    <property type="component" value="Unassembled WGS sequence"/>
</dbReference>
<organism evidence="2 3">
    <name type="scientific">Glossina austeni</name>
    <name type="common">Savannah tsetse fly</name>
    <dbReference type="NCBI Taxonomy" id="7395"/>
    <lineage>
        <taxon>Eukaryota</taxon>
        <taxon>Metazoa</taxon>
        <taxon>Ecdysozoa</taxon>
        <taxon>Arthropoda</taxon>
        <taxon>Hexapoda</taxon>
        <taxon>Insecta</taxon>
        <taxon>Pterygota</taxon>
        <taxon>Neoptera</taxon>
        <taxon>Endopterygota</taxon>
        <taxon>Diptera</taxon>
        <taxon>Brachycera</taxon>
        <taxon>Muscomorpha</taxon>
        <taxon>Hippoboscoidea</taxon>
        <taxon>Glossinidae</taxon>
        <taxon>Glossina</taxon>
    </lineage>
</organism>
<keyword evidence="3" id="KW-1185">Reference proteome</keyword>
<evidence type="ECO:0000256" key="1">
    <source>
        <dbReference type="SAM" id="Phobius"/>
    </source>
</evidence>
<dbReference type="VEuPathDB" id="VectorBase:GAUT021039"/>
<keyword evidence="1" id="KW-0812">Transmembrane</keyword>
<sequence>MKIYTIFNCNVLHKHSTEESIERVFRALTELGNEQNFLYKFDSFNVAIPLRTRFLTPRTVPFDERIVDVAEPQRKSLPRMSRNNESGRKEPKILFLFIGDVDDCRINSLECKESQLRDDASLSSLSLIMIYNMTNIVMMMMMMIFCIGFNIVFNMNTNNNIIIFIIIIIMNVTAVIIIIVISIIIIDIIRIETNKIIAFAIR</sequence>